<dbReference type="Pfam" id="PF01494">
    <property type="entry name" value="FAD_binding_3"/>
    <property type="match status" value="1"/>
</dbReference>
<dbReference type="STRING" id="574651.SAMN04487968_104189"/>
<accession>A0A1I1HA99</accession>
<sequence>MTAASTAASTTRTQVAIVGGGPAGLMLSRLLHLAGIESVVVDNRTAETIEHTHRAGILEHDSVRLLVDAGVDRVLRDGHQHEGIDLRFDGVSHRIDFEDLVGASVWLYPQTDVFVDLHRARTADGGDLRYGIADTEVLDVLTQPRVRYTDAAGARHEIVADLVVGSDGSRSVCRSLVEGATQYFREYPFAWFGVLVEAPPSAPELIYTRSERGFALVSQRTDAIQRLYFQCDPAENVEDWSDDRIWAELQARLAGEDGLRLNEGPVIERTVLPFRSFVQAPMRHGNLLLAGDAAHTVPPTGAKGLNLALADVRVLAEVVERALGGRGGRGDRAALDTYTDRALQRVWKAQHFSYWMTTMLHRGEGASDFDERRQVGELTSITSSSAGSAYLAECYTGWPQPAVRTSRG</sequence>
<dbReference type="InterPro" id="IPR050631">
    <property type="entry name" value="PheA/TfdB_FAD_monoxygenase"/>
</dbReference>
<protein>
    <submittedName>
        <fullName evidence="3">p-hydroxybenzoate 3-monooxygenase</fullName>
    </submittedName>
</protein>
<dbReference type="PRINTS" id="PR00420">
    <property type="entry name" value="RNGMNOXGNASE"/>
</dbReference>
<dbReference type="AlphaFoldDB" id="A0A1I1HA99"/>
<organism evidence="3 4">
    <name type="scientific">Nocardioides terrae</name>
    <dbReference type="NCBI Taxonomy" id="574651"/>
    <lineage>
        <taxon>Bacteria</taxon>
        <taxon>Bacillati</taxon>
        <taxon>Actinomycetota</taxon>
        <taxon>Actinomycetes</taxon>
        <taxon>Propionibacteriales</taxon>
        <taxon>Nocardioidaceae</taxon>
        <taxon>Nocardioides</taxon>
    </lineage>
</organism>
<dbReference type="GO" id="GO:0071949">
    <property type="term" value="F:FAD binding"/>
    <property type="evidence" value="ECO:0007669"/>
    <property type="project" value="InterPro"/>
</dbReference>
<dbReference type="SUPFAM" id="SSF51905">
    <property type="entry name" value="FAD/NAD(P)-binding domain"/>
    <property type="match status" value="1"/>
</dbReference>
<dbReference type="OrthoDB" id="9791689at2"/>
<feature type="domain" description="FAD-binding" evidence="2">
    <location>
        <begin position="12"/>
        <end position="352"/>
    </location>
</feature>
<dbReference type="InterPro" id="IPR036188">
    <property type="entry name" value="FAD/NAD-bd_sf"/>
</dbReference>
<dbReference type="GO" id="GO:0004497">
    <property type="term" value="F:monooxygenase activity"/>
    <property type="evidence" value="ECO:0007669"/>
    <property type="project" value="UniProtKB-KW"/>
</dbReference>
<dbReference type="Gene3D" id="3.50.50.60">
    <property type="entry name" value="FAD/NAD(P)-binding domain"/>
    <property type="match status" value="1"/>
</dbReference>
<reference evidence="3 4" key="1">
    <citation type="submission" date="2016-10" db="EMBL/GenBank/DDBJ databases">
        <authorList>
            <person name="de Groot N.N."/>
        </authorList>
    </citation>
    <scope>NUCLEOTIDE SEQUENCE [LARGE SCALE GENOMIC DNA]</scope>
    <source>
        <strain evidence="3 4">CGMCC 1.7056</strain>
    </source>
</reference>
<dbReference type="EMBL" id="FOLB01000004">
    <property type="protein sequence ID" value="SFC18928.1"/>
    <property type="molecule type" value="Genomic_DNA"/>
</dbReference>
<evidence type="ECO:0000259" key="2">
    <source>
        <dbReference type="Pfam" id="PF01494"/>
    </source>
</evidence>
<dbReference type="Proteomes" id="UP000198832">
    <property type="component" value="Unassembled WGS sequence"/>
</dbReference>
<keyword evidence="1" id="KW-0560">Oxidoreductase</keyword>
<dbReference type="PANTHER" id="PTHR43476">
    <property type="entry name" value="3-(3-HYDROXY-PHENYL)PROPIONATE/3-HYDROXYCINNAMIC ACID HYDROXYLASE"/>
    <property type="match status" value="1"/>
</dbReference>
<gene>
    <name evidence="3" type="ORF">SAMN04487968_104189</name>
</gene>
<dbReference type="PANTHER" id="PTHR43476:SF5">
    <property type="entry name" value="FAD-DEPENDENT MONOOXYGENASE"/>
    <property type="match status" value="1"/>
</dbReference>
<proteinExistence type="predicted"/>
<evidence type="ECO:0000256" key="1">
    <source>
        <dbReference type="ARBA" id="ARBA00023002"/>
    </source>
</evidence>
<evidence type="ECO:0000313" key="4">
    <source>
        <dbReference type="Proteomes" id="UP000198832"/>
    </source>
</evidence>
<name>A0A1I1HA99_9ACTN</name>
<dbReference type="InterPro" id="IPR002938">
    <property type="entry name" value="FAD-bd"/>
</dbReference>
<dbReference type="RefSeq" id="WP_091121962.1">
    <property type="nucleotide sequence ID" value="NZ_FOLB01000004.1"/>
</dbReference>
<evidence type="ECO:0000313" key="3">
    <source>
        <dbReference type="EMBL" id="SFC18928.1"/>
    </source>
</evidence>
<keyword evidence="3" id="KW-0503">Monooxygenase</keyword>
<dbReference type="SUPFAM" id="SSF54373">
    <property type="entry name" value="FAD-linked reductases, C-terminal domain"/>
    <property type="match status" value="1"/>
</dbReference>
<dbReference type="Gene3D" id="3.30.9.10">
    <property type="entry name" value="D-Amino Acid Oxidase, subunit A, domain 2"/>
    <property type="match status" value="1"/>
</dbReference>
<keyword evidence="4" id="KW-1185">Reference proteome</keyword>
<dbReference type="NCBIfam" id="NF006091">
    <property type="entry name" value="PRK08243.1"/>
    <property type="match status" value="1"/>
</dbReference>